<dbReference type="AlphaFoldDB" id="A0A0U2WCR6"/>
<feature type="binding site" evidence="1">
    <location>
        <position position="232"/>
    </location>
    <ligand>
        <name>ATP</name>
        <dbReference type="ChEBI" id="CHEBI:30616"/>
    </ligand>
</feature>
<dbReference type="Proteomes" id="UP000061660">
    <property type="component" value="Chromosome"/>
</dbReference>
<dbReference type="KEGG" id="pnp:IJ22_50390"/>
<feature type="domain" description="PurM-like N-terminal" evidence="2">
    <location>
        <begin position="33"/>
        <end position="146"/>
    </location>
</feature>
<evidence type="ECO:0000256" key="1">
    <source>
        <dbReference type="HAMAP-Rule" id="MF_02128"/>
    </source>
</evidence>
<feature type="binding site" evidence="1">
    <location>
        <position position="52"/>
    </location>
    <ligand>
        <name>Mg(2+)</name>
        <dbReference type="ChEBI" id="CHEBI:18420"/>
        <label>1</label>
    </ligand>
</feature>
<evidence type="ECO:0000259" key="2">
    <source>
        <dbReference type="Pfam" id="PF00586"/>
    </source>
</evidence>
<feature type="binding site" evidence="1">
    <location>
        <begin position="128"/>
        <end position="129"/>
    </location>
    <ligand>
        <name>ATP</name>
        <dbReference type="ChEBI" id="CHEBI:30616"/>
    </ligand>
</feature>
<feature type="binding site" evidence="1">
    <location>
        <position position="81"/>
    </location>
    <ligand>
        <name>Mg(2+)</name>
        <dbReference type="ChEBI" id="CHEBI:18420"/>
        <label>2</label>
    </ligand>
</feature>
<protein>
    <recommendedName>
        <fullName evidence="1">Thiamine-monophosphate kinase</fullName>
        <shortName evidence="1">TMP kinase</shortName>
        <shortName evidence="1">Thiamine-phosphate kinase</shortName>
        <ecNumber evidence="1">2.7.4.16</ecNumber>
    </recommendedName>
</protein>
<dbReference type="Gene3D" id="3.90.650.10">
    <property type="entry name" value="PurM-like C-terminal domain"/>
    <property type="match status" value="1"/>
</dbReference>
<comment type="pathway">
    <text evidence="1">Cofactor biosynthesis; thiamine diphosphate biosynthesis; thiamine diphosphate from thiamine phosphate: step 1/1.</text>
</comment>
<keyword evidence="1" id="KW-0808">Transferase</keyword>
<dbReference type="GO" id="GO:0009228">
    <property type="term" value="P:thiamine biosynthetic process"/>
    <property type="evidence" value="ECO:0007669"/>
    <property type="project" value="UniProtKB-KW"/>
</dbReference>
<keyword evidence="1" id="KW-0479">Metal-binding</keyword>
<keyword evidence="1" id="KW-0547">Nucleotide-binding</keyword>
<comment type="miscellaneous">
    <text evidence="1">Reaction mechanism of ThiL seems to utilize a direct, inline transfer of the gamma-phosphate of ATP to TMP rather than a phosphorylated enzyme intermediate.</text>
</comment>
<dbReference type="UniPathway" id="UPA00060">
    <property type="reaction ID" value="UER00142"/>
</dbReference>
<evidence type="ECO:0000259" key="3">
    <source>
        <dbReference type="Pfam" id="PF02769"/>
    </source>
</evidence>
<dbReference type="InterPro" id="IPR016188">
    <property type="entry name" value="PurM-like_N"/>
</dbReference>
<dbReference type="CDD" id="cd02194">
    <property type="entry name" value="ThiL"/>
    <property type="match status" value="1"/>
</dbReference>
<dbReference type="InterPro" id="IPR036676">
    <property type="entry name" value="PurM-like_C_sf"/>
</dbReference>
<organism evidence="4 5">
    <name type="scientific">Paenibacillus naphthalenovorans</name>
    <dbReference type="NCBI Taxonomy" id="162209"/>
    <lineage>
        <taxon>Bacteria</taxon>
        <taxon>Bacillati</taxon>
        <taxon>Bacillota</taxon>
        <taxon>Bacilli</taxon>
        <taxon>Bacillales</taxon>
        <taxon>Paenibacillaceae</taxon>
        <taxon>Paenibacillus</taxon>
    </lineage>
</organism>
<dbReference type="PANTHER" id="PTHR30270">
    <property type="entry name" value="THIAMINE-MONOPHOSPHATE KINASE"/>
    <property type="match status" value="1"/>
</dbReference>
<dbReference type="STRING" id="162209.IJ22_50390"/>
<feature type="binding site" evidence="1">
    <location>
        <position position="111"/>
    </location>
    <ligand>
        <name>ATP</name>
        <dbReference type="ChEBI" id="CHEBI:30616"/>
    </ligand>
</feature>
<dbReference type="RefSeq" id="WP_062410686.1">
    <property type="nucleotide sequence ID" value="NZ_CP013652.1"/>
</dbReference>
<dbReference type="InterPro" id="IPR006283">
    <property type="entry name" value="ThiL-like"/>
</dbReference>
<dbReference type="GO" id="GO:0009229">
    <property type="term" value="P:thiamine diphosphate biosynthetic process"/>
    <property type="evidence" value="ECO:0007669"/>
    <property type="project" value="UniProtKB-UniRule"/>
</dbReference>
<dbReference type="PANTHER" id="PTHR30270:SF0">
    <property type="entry name" value="THIAMINE-MONOPHOSPHATE KINASE"/>
    <property type="match status" value="1"/>
</dbReference>
<dbReference type="Gene3D" id="3.30.1330.10">
    <property type="entry name" value="PurM-like, N-terminal domain"/>
    <property type="match status" value="1"/>
</dbReference>
<keyword evidence="1 4" id="KW-0418">Kinase</keyword>
<feature type="binding site" evidence="1">
    <location>
        <position position="340"/>
    </location>
    <ligand>
        <name>substrate</name>
    </ligand>
</feature>
<dbReference type="Pfam" id="PF02769">
    <property type="entry name" value="AIRS_C"/>
    <property type="match status" value="1"/>
</dbReference>
<feature type="binding site" evidence="1">
    <location>
        <position position="129"/>
    </location>
    <ligand>
        <name>Mg(2+)</name>
        <dbReference type="ChEBI" id="CHEBI:18420"/>
        <label>1</label>
    </ligand>
</feature>
<feature type="binding site" evidence="1">
    <location>
        <position position="35"/>
    </location>
    <ligand>
        <name>Mg(2+)</name>
        <dbReference type="ChEBI" id="CHEBI:18420"/>
        <label>3</label>
    </ligand>
</feature>
<gene>
    <name evidence="1" type="primary">thiL</name>
    <name evidence="4" type="ORF">IJ22_50390</name>
</gene>
<evidence type="ECO:0000313" key="4">
    <source>
        <dbReference type="EMBL" id="ALS25301.1"/>
    </source>
</evidence>
<comment type="function">
    <text evidence="1">Catalyzes the ATP-dependent phosphorylation of thiamine-monophosphate (TMP) to form thiamine-pyrophosphate (TPP), the active form of vitamin B1.</text>
</comment>
<dbReference type="PATRIC" id="fig|162209.4.peg.5324"/>
<sequence length="345" mass="36714">MSSIEEFALIRLLTGGKQSTAFQKAKGVETGIGDDAAVVHVPHGSRLILTCDTMTEEIHFKRVTMRDTDVGYKAMASSVSDIAAMGGTPRFALVALSLPKDAPVERVRAMYEGLYDCASRYGVAIVGGDTTASAGGITLTVTVIGETEADKALLRSAARSGDVVFATGLLGRSAAGLEYLLGLAQPSDVWDTVPEMEMYRPLIQAHCRPEPQVQAGELLRQSGFRHALNDVSDGLASEAWEIAEASGVGIDLNEDQIPVAEELLSYAARVNRDPLDYILYGGEDYQLVGTVPAEHAMELQAAFKTAGLPLYLIGCVNAEHQGVRLVRSSGGALPLGKRGYNHFGS</sequence>
<comment type="caution">
    <text evidence="1">Lacks conserved residue(s) required for the propagation of feature annotation.</text>
</comment>
<comment type="catalytic activity">
    <reaction evidence="1">
        <text>thiamine phosphate + ATP = thiamine diphosphate + ADP</text>
        <dbReference type="Rhea" id="RHEA:15913"/>
        <dbReference type="ChEBI" id="CHEBI:30616"/>
        <dbReference type="ChEBI" id="CHEBI:37575"/>
        <dbReference type="ChEBI" id="CHEBI:58937"/>
        <dbReference type="ChEBI" id="CHEBI:456216"/>
        <dbReference type="EC" id="2.7.4.16"/>
    </reaction>
</comment>
<reference evidence="4 5" key="2">
    <citation type="journal article" date="2016" name="Genome Announc.">
        <title>Complete Genome Sequences of Two Interactive Moderate Thermophiles, Paenibacillus napthalenovorans 32O-Y and Paenibacillus sp. 32O-W.</title>
        <authorList>
            <person name="Butler R.R.III."/>
            <person name="Wang J."/>
            <person name="Stark B.C."/>
            <person name="Pombert J.F."/>
        </authorList>
    </citation>
    <scope>NUCLEOTIDE SEQUENCE [LARGE SCALE GENOMIC DNA]</scope>
    <source>
        <strain evidence="4 5">32O-Y</strain>
    </source>
</reference>
<feature type="binding site" evidence="1">
    <location>
        <position position="52"/>
    </location>
    <ligand>
        <name>Mg(2+)</name>
        <dbReference type="ChEBI" id="CHEBI:18420"/>
        <label>2</label>
    </ligand>
</feature>
<dbReference type="EC" id="2.7.4.16" evidence="1"/>
<proteinExistence type="inferred from homology"/>
<dbReference type="HAMAP" id="MF_02128">
    <property type="entry name" value="TMP_kinase"/>
    <property type="match status" value="1"/>
</dbReference>
<feature type="binding site" evidence="1">
    <location>
        <position position="35"/>
    </location>
    <ligand>
        <name>Mg(2+)</name>
        <dbReference type="ChEBI" id="CHEBI:18420"/>
        <label>4</label>
    </ligand>
</feature>
<feature type="binding site" evidence="1">
    <location>
        <position position="283"/>
    </location>
    <ligand>
        <name>substrate</name>
    </ligand>
</feature>
<dbReference type="GO" id="GO:0000287">
    <property type="term" value="F:magnesium ion binding"/>
    <property type="evidence" value="ECO:0007669"/>
    <property type="project" value="UniProtKB-UniRule"/>
</dbReference>
<dbReference type="EMBL" id="CP013652">
    <property type="protein sequence ID" value="ALS25301.1"/>
    <property type="molecule type" value="Genomic_DNA"/>
</dbReference>
<name>A0A0U2WCR6_9BACL</name>
<feature type="binding site" evidence="1">
    <location>
        <position position="155"/>
    </location>
    <ligand>
        <name>ATP</name>
        <dbReference type="ChEBI" id="CHEBI:30616"/>
    </ligand>
</feature>
<dbReference type="SUPFAM" id="SSF56042">
    <property type="entry name" value="PurM C-terminal domain-like"/>
    <property type="match status" value="1"/>
</dbReference>
<accession>A0A0U2WCR6</accession>
<feature type="binding site" evidence="1">
    <location>
        <position position="233"/>
    </location>
    <ligand>
        <name>Mg(2+)</name>
        <dbReference type="ChEBI" id="CHEBI:18420"/>
        <label>5</label>
    </ligand>
</feature>
<feature type="binding site" evidence="1">
    <location>
        <position position="81"/>
    </location>
    <ligand>
        <name>Mg(2+)</name>
        <dbReference type="ChEBI" id="CHEBI:18420"/>
        <label>3</label>
    </ligand>
</feature>
<feature type="domain" description="PurM-like C-terminal" evidence="3">
    <location>
        <begin position="160"/>
        <end position="322"/>
    </location>
</feature>
<dbReference type="SUPFAM" id="SSF55326">
    <property type="entry name" value="PurM N-terminal domain-like"/>
    <property type="match status" value="1"/>
</dbReference>
<feature type="binding site" evidence="1">
    <location>
        <position position="50"/>
    </location>
    <ligand>
        <name>Mg(2+)</name>
        <dbReference type="ChEBI" id="CHEBI:18420"/>
        <label>4</label>
    </ligand>
</feature>
<dbReference type="NCBIfam" id="TIGR01379">
    <property type="entry name" value="thiL"/>
    <property type="match status" value="1"/>
</dbReference>
<comment type="similarity">
    <text evidence="1">Belongs to the thiamine-monophosphate kinase family.</text>
</comment>
<dbReference type="InterPro" id="IPR010918">
    <property type="entry name" value="PurM-like_C_dom"/>
</dbReference>
<evidence type="ECO:0000313" key="5">
    <source>
        <dbReference type="Proteomes" id="UP000061660"/>
    </source>
</evidence>
<keyword evidence="1" id="KW-0784">Thiamine biosynthesis</keyword>
<feature type="binding site" evidence="1">
    <location>
        <position position="230"/>
    </location>
    <ligand>
        <name>Mg(2+)</name>
        <dbReference type="ChEBI" id="CHEBI:18420"/>
        <label>3</label>
    </ligand>
</feature>
<dbReference type="GO" id="GO:0009030">
    <property type="term" value="F:thiamine-phosphate kinase activity"/>
    <property type="evidence" value="ECO:0007669"/>
    <property type="project" value="UniProtKB-UniRule"/>
</dbReference>
<dbReference type="Pfam" id="PF00586">
    <property type="entry name" value="AIRS"/>
    <property type="match status" value="1"/>
</dbReference>
<keyword evidence="1" id="KW-0067">ATP-binding</keyword>
<keyword evidence="1" id="KW-0460">Magnesium</keyword>
<reference evidence="5" key="1">
    <citation type="submission" date="2015-12" db="EMBL/GenBank/DDBJ databases">
        <title>Complete genome sequences of two moderately thermophilic Paenibacillus species.</title>
        <authorList>
            <person name="Butler R.III."/>
            <person name="Wang J."/>
            <person name="Stark B.C."/>
            <person name="Pombert J.-F."/>
        </authorList>
    </citation>
    <scope>NUCLEOTIDE SEQUENCE [LARGE SCALE GENOMIC DNA]</scope>
    <source>
        <strain evidence="5">32O-Y</strain>
    </source>
</reference>
<dbReference type="GO" id="GO:0005524">
    <property type="term" value="F:ATP binding"/>
    <property type="evidence" value="ECO:0007669"/>
    <property type="project" value="UniProtKB-UniRule"/>
</dbReference>
<keyword evidence="5" id="KW-1185">Reference proteome</keyword>
<feature type="binding site" evidence="1">
    <location>
        <position position="59"/>
    </location>
    <ligand>
        <name>substrate</name>
    </ligand>
</feature>
<dbReference type="InterPro" id="IPR036921">
    <property type="entry name" value="PurM-like_N_sf"/>
</dbReference>
<feature type="binding site" evidence="1">
    <location>
        <position position="81"/>
    </location>
    <ligand>
        <name>Mg(2+)</name>
        <dbReference type="ChEBI" id="CHEBI:18420"/>
        <label>4</label>
    </ligand>
</feature>
<dbReference type="PIRSF" id="PIRSF005303">
    <property type="entry name" value="Thiam_monoph_kin"/>
    <property type="match status" value="1"/>
</dbReference>